<comment type="caution">
    <text evidence="1">The sequence shown here is derived from an EMBL/GenBank/DDBJ whole genome shotgun (WGS) entry which is preliminary data.</text>
</comment>
<dbReference type="AlphaFoldDB" id="A0A434AF47"/>
<gene>
    <name evidence="1" type="ORF">DLK05_15685</name>
</gene>
<dbReference type="Proteomes" id="UP000282985">
    <property type="component" value="Unassembled WGS sequence"/>
</dbReference>
<dbReference type="EMBL" id="RJJX01000033">
    <property type="protein sequence ID" value="RUT72968.1"/>
    <property type="molecule type" value="Genomic_DNA"/>
</dbReference>
<reference evidence="1 2" key="1">
    <citation type="submission" date="2018-11" db="EMBL/GenBank/DDBJ databases">
        <title>Parancylomarina longa gen. nov., sp. nov., isolated from sediments of southern Okinawa.</title>
        <authorList>
            <person name="Fu T."/>
        </authorList>
    </citation>
    <scope>NUCLEOTIDE SEQUENCE [LARGE SCALE GENOMIC DNA]</scope>
    <source>
        <strain evidence="1 2">T3-2 S1-C</strain>
    </source>
</reference>
<dbReference type="OrthoDB" id="1005072at2"/>
<dbReference type="InterPro" id="IPR021272">
    <property type="entry name" value="DUF2851"/>
</dbReference>
<organism evidence="1 2">
    <name type="scientific">Ancylomarina longa</name>
    <dbReference type="NCBI Taxonomy" id="2487017"/>
    <lineage>
        <taxon>Bacteria</taxon>
        <taxon>Pseudomonadati</taxon>
        <taxon>Bacteroidota</taxon>
        <taxon>Bacteroidia</taxon>
        <taxon>Marinilabiliales</taxon>
        <taxon>Marinifilaceae</taxon>
        <taxon>Ancylomarina</taxon>
    </lineage>
</organism>
<dbReference type="Pfam" id="PF11013">
    <property type="entry name" value="DUF2851"/>
    <property type="match status" value="1"/>
</dbReference>
<evidence type="ECO:0000313" key="1">
    <source>
        <dbReference type="EMBL" id="RUT72968.1"/>
    </source>
</evidence>
<evidence type="ECO:0000313" key="2">
    <source>
        <dbReference type="Proteomes" id="UP000282985"/>
    </source>
</evidence>
<accession>A0A434AF47</accession>
<keyword evidence="2" id="KW-1185">Reference proteome</keyword>
<proteinExistence type="predicted"/>
<protein>
    <submittedName>
        <fullName evidence="1">DUF2851 family protein</fullName>
    </submittedName>
</protein>
<name>A0A434AF47_9BACT</name>
<sequence length="430" mass="50348">MTEEFLQFIWKYSLFSEKNQYSTNGVEIDILEVGKHNRDAGPDFFDARVMINDVVWAGNVEIHVKSSNWNSHHHDSDSAYNNVILHVVYDFDEDIYTKEGRLLPCLQLDFNAVLFDNYKALISSKKWIPCFDEIRQVKQFFIRNWLDRMLVERLERKSYEINKALDRNSFSWEETFYQIIARYFGMKVNAEPFQQLARSIPLKFMARQKNSLLQIEAFLFGQAGLLNKPDCTDEYYQKLVSEYRFLSGKYKLQSLPAERWKWLRLRPANFPTIRIAQFAALIYKSNALFSQILENPNYNAIAKAFEIEASKYWKDHYQFGIKSKVKVKNLGRSALDGIIINSIVPVLFLYGSVNGNQQIKDKACELLDEVGVENNSVTKKWKECGIEMKSAYHSQALLQLKSEYCDKFRCLQCEFGNRLIRADGIHSTEY</sequence>
<dbReference type="RefSeq" id="WP_127344910.1">
    <property type="nucleotide sequence ID" value="NZ_RJJX01000033.1"/>
</dbReference>